<feature type="transmembrane region" description="Helical" evidence="2">
    <location>
        <begin position="137"/>
        <end position="157"/>
    </location>
</feature>
<proteinExistence type="predicted"/>
<dbReference type="Proteomes" id="UP000316426">
    <property type="component" value="Chromosome"/>
</dbReference>
<dbReference type="InterPro" id="IPR007462">
    <property type="entry name" value="COV1-like"/>
</dbReference>
<dbReference type="EMBL" id="CP036349">
    <property type="protein sequence ID" value="QDV72681.1"/>
    <property type="molecule type" value="Genomic_DNA"/>
</dbReference>
<feature type="transmembrane region" description="Helical" evidence="2">
    <location>
        <begin position="22"/>
        <end position="43"/>
    </location>
</feature>
<keyword evidence="4" id="KW-1185">Reference proteome</keyword>
<dbReference type="PANTHER" id="PTHR31876">
    <property type="entry name" value="COV-LIKE PROTEIN 1"/>
    <property type="match status" value="1"/>
</dbReference>
<dbReference type="PANTHER" id="PTHR31876:SF26">
    <property type="entry name" value="PROTEIN LIKE COV 2"/>
    <property type="match status" value="1"/>
</dbReference>
<gene>
    <name evidence="3" type="ORF">Spa11_08620</name>
</gene>
<evidence type="ECO:0000256" key="2">
    <source>
        <dbReference type="SAM" id="Phobius"/>
    </source>
</evidence>
<name>A0A518K4F5_9BACT</name>
<reference evidence="3 4" key="1">
    <citation type="submission" date="2019-02" db="EMBL/GenBank/DDBJ databases">
        <title>Deep-cultivation of Planctomycetes and their phenomic and genomic characterization uncovers novel biology.</title>
        <authorList>
            <person name="Wiegand S."/>
            <person name="Jogler M."/>
            <person name="Boedeker C."/>
            <person name="Pinto D."/>
            <person name="Vollmers J."/>
            <person name="Rivas-Marin E."/>
            <person name="Kohn T."/>
            <person name="Peeters S.H."/>
            <person name="Heuer A."/>
            <person name="Rast P."/>
            <person name="Oberbeckmann S."/>
            <person name="Bunk B."/>
            <person name="Jeske O."/>
            <person name="Meyerdierks A."/>
            <person name="Storesund J.E."/>
            <person name="Kallscheuer N."/>
            <person name="Luecker S."/>
            <person name="Lage O.M."/>
            <person name="Pohl T."/>
            <person name="Merkel B.J."/>
            <person name="Hornburger P."/>
            <person name="Mueller R.-W."/>
            <person name="Bruemmer F."/>
            <person name="Labrenz M."/>
            <person name="Spormann A.M."/>
            <person name="Op den Camp H."/>
            <person name="Overmann J."/>
            <person name="Amann R."/>
            <person name="Jetten M.S.M."/>
            <person name="Mascher T."/>
            <person name="Medema M.H."/>
            <person name="Devos D.P."/>
            <person name="Kaster A.-K."/>
            <person name="Ovreas L."/>
            <person name="Rohde M."/>
            <person name="Galperin M.Y."/>
            <person name="Jogler C."/>
        </authorList>
    </citation>
    <scope>NUCLEOTIDE SEQUENCE [LARGE SCALE GENOMIC DNA]</scope>
    <source>
        <strain evidence="3 4">Spa11</strain>
    </source>
</reference>
<evidence type="ECO:0000256" key="1">
    <source>
        <dbReference type="SAM" id="MobiDB-lite"/>
    </source>
</evidence>
<keyword evidence="2" id="KW-1133">Transmembrane helix</keyword>
<sequence length="344" mass="38028">MATPPTVTPEPPSRSLDPFRRAVLRGLGVVLPPLLTVVIFIWVGGTVSRYVLTPLEDATRYVLVEYVSDIRRPEEFGEANPGETAVDAKGKVFHRAPDELYISDRVYTEVEKRLRKSEAVPATARDWVRRYVNDVWLVPWIVVPIFLLVFLLLLYAVGKFLAAGIGRFFHHQFESLITRVPLVSNVYTSVKQVTDFAFTEPDLDISRIVAVEYPRQGIWSIAFATGESMLDIEAAANEPVMSVLIPTSPMPFTGFTITVKKSETIDMNLTMDQALQFIFSCGVVVPPHQITRAINDRRGVDGAPPDTSAYGLAMGNPPLKGMAHPHGAVGSGPVEADLHKDEDD</sequence>
<dbReference type="AlphaFoldDB" id="A0A518K4F5"/>
<protein>
    <recommendedName>
        <fullName evidence="5">DUF502 domain-containing protein</fullName>
    </recommendedName>
</protein>
<keyword evidence="2" id="KW-0472">Membrane</keyword>
<accession>A0A518K4F5</accession>
<evidence type="ECO:0000313" key="3">
    <source>
        <dbReference type="EMBL" id="QDV72681.1"/>
    </source>
</evidence>
<organism evidence="3 4">
    <name type="scientific">Botrimarina mediterranea</name>
    <dbReference type="NCBI Taxonomy" id="2528022"/>
    <lineage>
        <taxon>Bacteria</taxon>
        <taxon>Pseudomonadati</taxon>
        <taxon>Planctomycetota</taxon>
        <taxon>Planctomycetia</taxon>
        <taxon>Pirellulales</taxon>
        <taxon>Lacipirellulaceae</taxon>
        <taxon>Botrimarina</taxon>
    </lineage>
</organism>
<evidence type="ECO:0008006" key="5">
    <source>
        <dbReference type="Google" id="ProtNLM"/>
    </source>
</evidence>
<feature type="region of interest" description="Disordered" evidence="1">
    <location>
        <begin position="297"/>
        <end position="344"/>
    </location>
</feature>
<dbReference type="KEGG" id="bmei:Spa11_08620"/>
<evidence type="ECO:0000313" key="4">
    <source>
        <dbReference type="Proteomes" id="UP000316426"/>
    </source>
</evidence>
<dbReference type="RefSeq" id="WP_145108365.1">
    <property type="nucleotide sequence ID" value="NZ_CP036349.1"/>
</dbReference>
<dbReference type="Pfam" id="PF04367">
    <property type="entry name" value="DUF502"/>
    <property type="match status" value="1"/>
</dbReference>
<keyword evidence="2" id="KW-0812">Transmembrane</keyword>